<evidence type="ECO:0000313" key="11">
    <source>
        <dbReference type="EMBL" id="TVY50160.1"/>
    </source>
</evidence>
<feature type="repeat" description="Solcar" evidence="9">
    <location>
        <begin position="139"/>
        <end position="231"/>
    </location>
</feature>
<dbReference type="SUPFAM" id="SSF103506">
    <property type="entry name" value="Mitochondrial carrier"/>
    <property type="match status" value="1"/>
</dbReference>
<evidence type="ECO:0000256" key="9">
    <source>
        <dbReference type="PROSITE-ProRule" id="PRU00282"/>
    </source>
</evidence>
<evidence type="ECO:0000313" key="12">
    <source>
        <dbReference type="Proteomes" id="UP000481288"/>
    </source>
</evidence>
<dbReference type="Gene3D" id="1.50.40.10">
    <property type="entry name" value="Mitochondrial carrier domain"/>
    <property type="match status" value="1"/>
</dbReference>
<keyword evidence="12" id="KW-1185">Reference proteome</keyword>
<keyword evidence="6" id="KW-0496">Mitochondrion</keyword>
<keyword evidence="5" id="KW-0677">Repeat</keyword>
<accession>A0A7D8ULT4</accession>
<comment type="caution">
    <text evidence="11">The sequence shown here is derived from an EMBL/GenBank/DDBJ whole genome shotgun (WGS) entry which is preliminary data.</text>
</comment>
<dbReference type="InterPro" id="IPR023395">
    <property type="entry name" value="MCP_dom_sf"/>
</dbReference>
<feature type="repeat" description="Solcar" evidence="9">
    <location>
        <begin position="241"/>
        <end position="360"/>
    </location>
</feature>
<dbReference type="Pfam" id="PF00153">
    <property type="entry name" value="Mito_carr"/>
    <property type="match status" value="3"/>
</dbReference>
<name>A0A7D8ULT4_9HELO</name>
<keyword evidence="3 10" id="KW-0813">Transport</keyword>
<keyword evidence="6" id="KW-0999">Mitochondrion inner membrane</keyword>
<dbReference type="PROSITE" id="PS50920">
    <property type="entry name" value="SOLCAR"/>
    <property type="match status" value="3"/>
</dbReference>
<proteinExistence type="inferred from homology"/>
<evidence type="ECO:0000256" key="10">
    <source>
        <dbReference type="RuleBase" id="RU000488"/>
    </source>
</evidence>
<evidence type="ECO:0000256" key="8">
    <source>
        <dbReference type="ARBA" id="ARBA00023136"/>
    </source>
</evidence>
<dbReference type="AlphaFoldDB" id="A0A7D8ULT4"/>
<sequence length="496" mass="53005">MATIYNSQLDAFSLYHKNQEDSSSILNGPALPALGHALAGSTGAAISNLAIYPLDLIITRLQVQRQLRKSSSFPEEGEYEGVLDAFSQIYNKEGGLSAFYTGVLQDTGKSIVDSFLFFLFYNYLRTNRLQKNRTNTTTLPVLDELTVGALAGACSKLFTTPISNIVTRKQTASILSARNRYPFAEPSVSDIVKSIRAEKGIQGFWSGYSASLILTLNPSITFFLYEFFKRSLVPRAQRDDPGAKITFLMAAISKSIASTITYPFSLAKTRAQTSSSPPVNVDSARELKEDVYGVSNTSDAKKATSDAEKIARKSTVFATILNIYRTEGAAALYEGVFGEILKGFFSHGITMIVKESVHKLIIQAYYMILKALDKYPSPAQLADQAGLAVSEGYEVVVQRVGYVVESGKGVAGNAAERAGVMGNNATEVAKTAGSAGKDAIGTAAGKIGAVGNNAGETAITGDELASKDAGHLMGNAQDQLGDKLVGAGNVLKPEKE</sequence>
<reference evidence="11 12" key="1">
    <citation type="submission" date="2018-05" db="EMBL/GenBank/DDBJ databases">
        <title>Whole genome sequencing for identification of molecular markers to develop diagnostic detection tools for the regulated plant pathogen Lachnellula willkommii.</title>
        <authorList>
            <person name="Giroux E."/>
            <person name="Bilodeau G."/>
        </authorList>
    </citation>
    <scope>NUCLEOTIDE SEQUENCE [LARGE SCALE GENOMIC DNA]</scope>
    <source>
        <strain evidence="11 12">CBS 625.97</strain>
    </source>
</reference>
<gene>
    <name evidence="11" type="primary">ANT1_1</name>
    <name evidence="11" type="ORF">LCER1_G008586</name>
</gene>
<organism evidence="11 12">
    <name type="scientific">Lachnellula cervina</name>
    <dbReference type="NCBI Taxonomy" id="1316786"/>
    <lineage>
        <taxon>Eukaryota</taxon>
        <taxon>Fungi</taxon>
        <taxon>Dikarya</taxon>
        <taxon>Ascomycota</taxon>
        <taxon>Pezizomycotina</taxon>
        <taxon>Leotiomycetes</taxon>
        <taxon>Helotiales</taxon>
        <taxon>Lachnaceae</taxon>
        <taxon>Lachnellula</taxon>
    </lineage>
</organism>
<evidence type="ECO:0000256" key="1">
    <source>
        <dbReference type="ARBA" id="ARBA00004141"/>
    </source>
</evidence>
<dbReference type="EMBL" id="QGMG01001272">
    <property type="protein sequence ID" value="TVY50160.1"/>
    <property type="molecule type" value="Genomic_DNA"/>
</dbReference>
<keyword evidence="7" id="KW-1133">Transmembrane helix</keyword>
<dbReference type="PANTHER" id="PTHR45939:SF2">
    <property type="entry name" value="CARRIER PROTEIN, PUTATIVE (AFU_ORTHOLOGUE AFUA_2G13870)-RELATED"/>
    <property type="match status" value="1"/>
</dbReference>
<comment type="similarity">
    <text evidence="2 10">Belongs to the mitochondrial carrier (TC 2.A.29) family.</text>
</comment>
<evidence type="ECO:0000256" key="3">
    <source>
        <dbReference type="ARBA" id="ARBA00022448"/>
    </source>
</evidence>
<evidence type="ECO:0000256" key="6">
    <source>
        <dbReference type="ARBA" id="ARBA00022792"/>
    </source>
</evidence>
<comment type="subcellular location">
    <subcellularLocation>
        <location evidence="1">Membrane</location>
        <topology evidence="1">Multi-pass membrane protein</topology>
    </subcellularLocation>
</comment>
<evidence type="ECO:0000256" key="2">
    <source>
        <dbReference type="ARBA" id="ARBA00006375"/>
    </source>
</evidence>
<evidence type="ECO:0000256" key="5">
    <source>
        <dbReference type="ARBA" id="ARBA00022737"/>
    </source>
</evidence>
<dbReference type="OrthoDB" id="18574at2759"/>
<evidence type="ECO:0000256" key="7">
    <source>
        <dbReference type="ARBA" id="ARBA00022989"/>
    </source>
</evidence>
<evidence type="ECO:0000256" key="4">
    <source>
        <dbReference type="ARBA" id="ARBA00022692"/>
    </source>
</evidence>
<dbReference type="PANTHER" id="PTHR45939">
    <property type="entry name" value="PEROXISOMAL MEMBRANE PROTEIN PMP34-RELATED"/>
    <property type="match status" value="1"/>
</dbReference>
<dbReference type="GO" id="GO:0016020">
    <property type="term" value="C:membrane"/>
    <property type="evidence" value="ECO:0007669"/>
    <property type="project" value="UniProtKB-SubCell"/>
</dbReference>
<dbReference type="GO" id="GO:0015217">
    <property type="term" value="F:ADP transmembrane transporter activity"/>
    <property type="evidence" value="ECO:0007669"/>
    <property type="project" value="TreeGrafter"/>
</dbReference>
<dbReference type="InterPro" id="IPR018108">
    <property type="entry name" value="MCP_transmembrane"/>
</dbReference>
<keyword evidence="8 9" id="KW-0472">Membrane</keyword>
<dbReference type="Proteomes" id="UP000481288">
    <property type="component" value="Unassembled WGS sequence"/>
</dbReference>
<feature type="repeat" description="Solcar" evidence="9">
    <location>
        <begin position="31"/>
        <end position="127"/>
    </location>
</feature>
<keyword evidence="4 9" id="KW-0812">Transmembrane</keyword>
<dbReference type="InterPro" id="IPR052217">
    <property type="entry name" value="Mito/Peroxisomal_Carrier"/>
</dbReference>
<protein>
    <submittedName>
        <fullName evidence="11">Peroxisomal adenine nucleotide transporter 1</fullName>
    </submittedName>
</protein>